<evidence type="ECO:0000256" key="2">
    <source>
        <dbReference type="ARBA" id="ARBA00009810"/>
    </source>
</evidence>
<dbReference type="Pfam" id="PF00593">
    <property type="entry name" value="TonB_dep_Rec_b-barrel"/>
    <property type="match status" value="1"/>
</dbReference>
<dbReference type="InterPro" id="IPR039426">
    <property type="entry name" value="TonB-dep_rcpt-like"/>
</dbReference>
<protein>
    <submittedName>
        <fullName evidence="20">TonB-dependent siderophore receptor</fullName>
    </submittedName>
</protein>
<feature type="domain" description="TonB-dependent receptor-like beta-barrel" evidence="18">
    <location>
        <begin position="291"/>
        <end position="714"/>
    </location>
</feature>
<dbReference type="CDD" id="cd01347">
    <property type="entry name" value="ligand_gated_channel"/>
    <property type="match status" value="1"/>
</dbReference>
<evidence type="ECO:0000256" key="15">
    <source>
        <dbReference type="PROSITE-ProRule" id="PRU10144"/>
    </source>
</evidence>
<dbReference type="GO" id="GO:0009279">
    <property type="term" value="C:cell outer membrane"/>
    <property type="evidence" value="ECO:0007669"/>
    <property type="project" value="UniProtKB-SubCell"/>
</dbReference>
<accession>A0A934VT34</accession>
<feature type="domain" description="TonB-dependent receptor plug" evidence="19">
    <location>
        <begin position="96"/>
        <end position="193"/>
    </location>
</feature>
<feature type="signal peptide" evidence="17">
    <location>
        <begin position="1"/>
        <end position="43"/>
    </location>
</feature>
<evidence type="ECO:0000313" key="20">
    <source>
        <dbReference type="EMBL" id="MBK4214306.1"/>
    </source>
</evidence>
<dbReference type="GO" id="GO:0015891">
    <property type="term" value="P:siderophore transport"/>
    <property type="evidence" value="ECO:0007669"/>
    <property type="project" value="InterPro"/>
</dbReference>
<evidence type="ECO:0000256" key="16">
    <source>
        <dbReference type="RuleBase" id="RU003357"/>
    </source>
</evidence>
<dbReference type="AlphaFoldDB" id="A0A934VT34"/>
<keyword evidence="5" id="KW-0410">Iron transport</keyword>
<keyword evidence="12 20" id="KW-0675">Receptor</keyword>
<evidence type="ECO:0000256" key="10">
    <source>
        <dbReference type="ARBA" id="ARBA00023077"/>
    </source>
</evidence>
<keyword evidence="4 14" id="KW-1134">Transmembrane beta strand</keyword>
<comment type="caution">
    <text evidence="20">The sequence shown here is derived from an EMBL/GenBank/DDBJ whole genome shotgun (WGS) entry which is preliminary data.</text>
</comment>
<dbReference type="InterPro" id="IPR010105">
    <property type="entry name" value="TonB_sidphr_rcpt"/>
</dbReference>
<comment type="subcellular location">
    <subcellularLocation>
        <location evidence="1 14">Cell outer membrane</location>
        <topology evidence="1 14">Multi-pass membrane protein</topology>
    </subcellularLocation>
</comment>
<evidence type="ECO:0000256" key="7">
    <source>
        <dbReference type="ARBA" id="ARBA00022729"/>
    </source>
</evidence>
<dbReference type="InterPro" id="IPR000531">
    <property type="entry name" value="Beta-barrel_TonB"/>
</dbReference>
<feature type="chain" id="PRO_5037303117" evidence="17">
    <location>
        <begin position="44"/>
        <end position="743"/>
    </location>
</feature>
<name>A0A934VT34_9RHOB</name>
<dbReference type="InterPro" id="IPR012910">
    <property type="entry name" value="Plug_dom"/>
</dbReference>
<evidence type="ECO:0000313" key="21">
    <source>
        <dbReference type="Proteomes" id="UP000640485"/>
    </source>
</evidence>
<keyword evidence="10 16" id="KW-0798">TonB box</keyword>
<evidence type="ECO:0000259" key="19">
    <source>
        <dbReference type="Pfam" id="PF07715"/>
    </source>
</evidence>
<evidence type="ECO:0000256" key="12">
    <source>
        <dbReference type="ARBA" id="ARBA00023170"/>
    </source>
</evidence>
<evidence type="ECO:0000256" key="5">
    <source>
        <dbReference type="ARBA" id="ARBA00022496"/>
    </source>
</evidence>
<dbReference type="PROSITE" id="PS52016">
    <property type="entry name" value="TONB_DEPENDENT_REC_3"/>
    <property type="match status" value="1"/>
</dbReference>
<evidence type="ECO:0000256" key="8">
    <source>
        <dbReference type="ARBA" id="ARBA00023004"/>
    </source>
</evidence>
<reference evidence="20" key="1">
    <citation type="submission" date="2021-01" db="EMBL/GenBank/DDBJ databases">
        <title>Paracoccus amoyensis sp. nov., isolated from the surface seawater along the coast of Xiamen Island, China.</title>
        <authorList>
            <person name="Lyu L."/>
        </authorList>
    </citation>
    <scope>NUCLEOTIDE SEQUENCE</scope>
    <source>
        <strain evidence="20">MJ17</strain>
    </source>
</reference>
<keyword evidence="11 14" id="KW-0472">Membrane</keyword>
<comment type="similarity">
    <text evidence="2 14 16">Belongs to the TonB-dependent receptor family.</text>
</comment>
<dbReference type="Proteomes" id="UP000640485">
    <property type="component" value="Unassembled WGS sequence"/>
</dbReference>
<gene>
    <name evidence="20" type="ORF">JJJ17_00055</name>
</gene>
<evidence type="ECO:0000256" key="11">
    <source>
        <dbReference type="ARBA" id="ARBA00023136"/>
    </source>
</evidence>
<dbReference type="InterPro" id="IPR036942">
    <property type="entry name" value="Beta-barrel_TonB_sf"/>
</dbReference>
<dbReference type="PANTHER" id="PTHR32552">
    <property type="entry name" value="FERRICHROME IRON RECEPTOR-RELATED"/>
    <property type="match status" value="1"/>
</dbReference>
<proteinExistence type="inferred from homology"/>
<dbReference type="GO" id="GO:0015344">
    <property type="term" value="F:siderophore uptake transmembrane transporter activity"/>
    <property type="evidence" value="ECO:0007669"/>
    <property type="project" value="TreeGrafter"/>
</dbReference>
<sequence length="743" mass="78643">MSVFDQIRAPGSFPRRLAVRRLLLSTMFFGIACAAASPGPALAQNADAEAAKSPATTEAVVLDTIVLSAAGQLPAEYSGGQVATGSGVGLLGNKDIMDTPYSTVAYTESHIQNREAQDIGAVIGATDPSVFVPNKRNIFETYTIRGFSSSADDLLFAGLIGMAPNMRGTTEFAERVEVLKGPSTFLYGMPPGGSVGGAVALVPKRAADQPLTRLTTTYAADSLLGVHADIGRRFGADKEWGLRVNAVSRDGDTATDGEKHGVDMGAVALDWRGDRARVFLDYYKLREDMNGVNYFGVSLGPDVTVLPAARNGENPLAAPWSYNTNETETFVLRSEIDLTDAVTAWASFGRKTGGYDALVTSSMIANNDGDLLVSGIRSKRQGTQESGEVGLRGNFSTGGADHDWTITATHYRSTNTFKDARLGVTSDTNIADPDWGLAPDLTNYDAGGPTQIIGQKLTSIGVGDTISVLQDRLQLTFGLRHQKIESRNVLIDPAGVRSAASTYDSSRTSPAFAVVYKAAENLSFYGNYIEGLSAGQAAPVTAVNAGQVLAPYQTKQVEIGGKWDLGGFTTTLALFQIEKPSAYLDPVSMVYGVYGEQRNRGVEANVFGEIQPGLRLLGGASYIDAKVTSASDPANDGKTAAGTPAFMAKLGLEYDLPSLPGLTLTGNLNHIGKRYANNDNSLSLPSYTVLDLGARYETQISGNPLSLRASVQNVTDEAYWVGGNLSGGYGAPRTLLLSASMDF</sequence>
<feature type="short sequence motif" description="TonB C-terminal box" evidence="15">
    <location>
        <begin position="726"/>
        <end position="743"/>
    </location>
</feature>
<keyword evidence="7 17" id="KW-0732">Signal</keyword>
<evidence type="ECO:0000256" key="3">
    <source>
        <dbReference type="ARBA" id="ARBA00022448"/>
    </source>
</evidence>
<evidence type="ECO:0000259" key="18">
    <source>
        <dbReference type="Pfam" id="PF00593"/>
    </source>
</evidence>
<dbReference type="EMBL" id="JAEPRQ010000001">
    <property type="protein sequence ID" value="MBK4214306.1"/>
    <property type="molecule type" value="Genomic_DNA"/>
</dbReference>
<keyword evidence="6 14" id="KW-0812">Transmembrane</keyword>
<keyword evidence="21" id="KW-1185">Reference proteome</keyword>
<evidence type="ECO:0000256" key="13">
    <source>
        <dbReference type="ARBA" id="ARBA00023237"/>
    </source>
</evidence>
<keyword evidence="9" id="KW-0406">Ion transport</keyword>
<dbReference type="PANTHER" id="PTHR32552:SF82">
    <property type="entry name" value="FCUA PROTEIN"/>
    <property type="match status" value="1"/>
</dbReference>
<dbReference type="Gene3D" id="2.170.130.10">
    <property type="entry name" value="TonB-dependent receptor, plug domain"/>
    <property type="match status" value="1"/>
</dbReference>
<dbReference type="InterPro" id="IPR010917">
    <property type="entry name" value="TonB_rcpt_CS"/>
</dbReference>
<evidence type="ECO:0000256" key="1">
    <source>
        <dbReference type="ARBA" id="ARBA00004571"/>
    </source>
</evidence>
<keyword evidence="8" id="KW-0408">Iron</keyword>
<keyword evidence="3 14" id="KW-0813">Transport</keyword>
<dbReference type="SUPFAM" id="SSF56935">
    <property type="entry name" value="Porins"/>
    <property type="match status" value="1"/>
</dbReference>
<evidence type="ECO:0000256" key="9">
    <source>
        <dbReference type="ARBA" id="ARBA00023065"/>
    </source>
</evidence>
<keyword evidence="13 14" id="KW-0998">Cell outer membrane</keyword>
<evidence type="ECO:0000256" key="6">
    <source>
        <dbReference type="ARBA" id="ARBA00022692"/>
    </source>
</evidence>
<dbReference type="PROSITE" id="PS01156">
    <property type="entry name" value="TONB_DEPENDENT_REC_2"/>
    <property type="match status" value="1"/>
</dbReference>
<organism evidence="20 21">
    <name type="scientific">Paracoccus caeni</name>
    <dbReference type="NCBI Taxonomy" id="657651"/>
    <lineage>
        <taxon>Bacteria</taxon>
        <taxon>Pseudomonadati</taxon>
        <taxon>Pseudomonadota</taxon>
        <taxon>Alphaproteobacteria</taxon>
        <taxon>Rhodobacterales</taxon>
        <taxon>Paracoccaceae</taxon>
        <taxon>Paracoccus</taxon>
    </lineage>
</organism>
<evidence type="ECO:0000256" key="14">
    <source>
        <dbReference type="PROSITE-ProRule" id="PRU01360"/>
    </source>
</evidence>
<evidence type="ECO:0000256" key="4">
    <source>
        <dbReference type="ARBA" id="ARBA00022452"/>
    </source>
</evidence>
<dbReference type="GO" id="GO:0038023">
    <property type="term" value="F:signaling receptor activity"/>
    <property type="evidence" value="ECO:0007669"/>
    <property type="project" value="InterPro"/>
</dbReference>
<dbReference type="NCBIfam" id="TIGR01783">
    <property type="entry name" value="TonB-siderophor"/>
    <property type="match status" value="1"/>
</dbReference>
<evidence type="ECO:0000256" key="17">
    <source>
        <dbReference type="SAM" id="SignalP"/>
    </source>
</evidence>
<dbReference type="Pfam" id="PF07715">
    <property type="entry name" value="Plug"/>
    <property type="match status" value="1"/>
</dbReference>
<dbReference type="InterPro" id="IPR037066">
    <property type="entry name" value="Plug_dom_sf"/>
</dbReference>
<dbReference type="Gene3D" id="2.40.170.20">
    <property type="entry name" value="TonB-dependent receptor, beta-barrel domain"/>
    <property type="match status" value="1"/>
</dbReference>